<protein>
    <submittedName>
        <fullName evidence="1">Unannotated protein</fullName>
    </submittedName>
</protein>
<reference evidence="1" key="1">
    <citation type="submission" date="2020-05" db="EMBL/GenBank/DDBJ databases">
        <authorList>
            <person name="Chiriac C."/>
            <person name="Salcher M."/>
            <person name="Ghai R."/>
            <person name="Kavagutti S V."/>
        </authorList>
    </citation>
    <scope>NUCLEOTIDE SEQUENCE</scope>
</reference>
<evidence type="ECO:0000313" key="1">
    <source>
        <dbReference type="EMBL" id="CAB4760327.1"/>
    </source>
</evidence>
<gene>
    <name evidence="1" type="ORF">UFOPK2754_02359</name>
</gene>
<accession>A0A6J6UPA2</accession>
<dbReference type="AlphaFoldDB" id="A0A6J6UPA2"/>
<organism evidence="1">
    <name type="scientific">freshwater metagenome</name>
    <dbReference type="NCBI Taxonomy" id="449393"/>
    <lineage>
        <taxon>unclassified sequences</taxon>
        <taxon>metagenomes</taxon>
        <taxon>ecological metagenomes</taxon>
    </lineage>
</organism>
<name>A0A6J6UPA2_9ZZZZ</name>
<dbReference type="EMBL" id="CAEZYR010000103">
    <property type="protein sequence ID" value="CAB4760327.1"/>
    <property type="molecule type" value="Genomic_DNA"/>
</dbReference>
<proteinExistence type="predicted"/>
<sequence length="54" mass="6261">MFEQVADDHHHIDRVLMCEVAEHFDRADALVVMEQPVRLTRAWAEMDVGSLQDP</sequence>